<dbReference type="InterPro" id="IPR014002">
    <property type="entry name" value="Agenet_dom_plant"/>
</dbReference>
<accession>A0A397T3H7</accession>
<evidence type="ECO:0000259" key="1">
    <source>
        <dbReference type="SMART" id="SM00743"/>
    </source>
</evidence>
<keyword evidence="3" id="KW-1185">Reference proteome</keyword>
<proteinExistence type="predicted"/>
<sequence>MFKPPKEHTYEDNNADLPLSKRQKKTESLQDLICIRPDLKGKKVVKGDCKFDTFSKWLDYLQGRGVFKGRRSAIATIFLEANPTMQEKYLPFPIKEMRRTLDEIINIIRYVFSISICYGQSTHDFESVTHVRGTQLVSNNKDHTPFALMERKGQLDEAYRRIDCTLKRILAGTNSAKAIHASKEILIEKVDKQRKIIKGQSEIIVSLKERLEEKIKKEEVEVSDKIANITHIITKDVINKNINFSTLHPIFQELIRIQTGKPNGIRYHPMFLRWAISVYSRSGHAAYDAMKTIMRLPSISTLKSYINECEQKSGWQDKIAYQMLASLTINKIWGYGRVGFFSHDSFKIQKGLLWSQRENCYVGYLDFENEMQDYQAFAIQCQQEIESISTENNSDKGEQKYGLATQVHQFVWHSITHNFAFPISYYAGENRTHIKSFDWYASKWSFGDLVEVNFNKDKRSFHTAKIINSNFERTKFTVCQLDCENPKKIEIERNFIRPPMPLKLEWNINELCEFKSPRNNQWYLGKITEFDPVESTLSVEIENTKEGVYEHTNQHATAKATKLTKRHIWLTSWSKMRVDLAEHTLSKEVEDALASIKKLKEISEGTRVSNSIIF</sequence>
<dbReference type="AlphaFoldDB" id="A0A397T3H7"/>
<evidence type="ECO:0000313" key="3">
    <source>
        <dbReference type="Proteomes" id="UP000265703"/>
    </source>
</evidence>
<evidence type="ECO:0000313" key="2">
    <source>
        <dbReference type="EMBL" id="RIA90815.1"/>
    </source>
</evidence>
<dbReference type="Proteomes" id="UP000265703">
    <property type="component" value="Unassembled WGS sequence"/>
</dbReference>
<gene>
    <name evidence="2" type="ORF">C1645_822891</name>
</gene>
<name>A0A397T3H7_9GLOM</name>
<organism evidence="2 3">
    <name type="scientific">Glomus cerebriforme</name>
    <dbReference type="NCBI Taxonomy" id="658196"/>
    <lineage>
        <taxon>Eukaryota</taxon>
        <taxon>Fungi</taxon>
        <taxon>Fungi incertae sedis</taxon>
        <taxon>Mucoromycota</taxon>
        <taxon>Glomeromycotina</taxon>
        <taxon>Glomeromycetes</taxon>
        <taxon>Glomerales</taxon>
        <taxon>Glomeraceae</taxon>
        <taxon>Glomus</taxon>
    </lineage>
</organism>
<protein>
    <recommendedName>
        <fullName evidence="1">Agenet domain-containing protein</fullName>
    </recommendedName>
</protein>
<dbReference type="EMBL" id="QKYT01000170">
    <property type="protein sequence ID" value="RIA90815.1"/>
    <property type="molecule type" value="Genomic_DNA"/>
</dbReference>
<reference evidence="2 3" key="1">
    <citation type="submission" date="2018-06" db="EMBL/GenBank/DDBJ databases">
        <title>Comparative genomics reveals the genomic features of Rhizophagus irregularis, R. cerebriforme, R. diaphanum and Gigaspora rosea, and their symbiotic lifestyle signature.</title>
        <authorList>
            <person name="Morin E."/>
            <person name="San Clemente H."/>
            <person name="Chen E.C.H."/>
            <person name="De La Providencia I."/>
            <person name="Hainaut M."/>
            <person name="Kuo A."/>
            <person name="Kohler A."/>
            <person name="Murat C."/>
            <person name="Tang N."/>
            <person name="Roy S."/>
            <person name="Loubradou J."/>
            <person name="Henrissat B."/>
            <person name="Grigoriev I.V."/>
            <person name="Corradi N."/>
            <person name="Roux C."/>
            <person name="Martin F.M."/>
        </authorList>
    </citation>
    <scope>NUCLEOTIDE SEQUENCE [LARGE SCALE GENOMIC DNA]</scope>
    <source>
        <strain evidence="2 3">DAOM 227022</strain>
    </source>
</reference>
<dbReference type="STRING" id="658196.A0A397T3H7"/>
<dbReference type="SMART" id="SM00743">
    <property type="entry name" value="Agenet"/>
    <property type="match status" value="1"/>
</dbReference>
<comment type="caution">
    <text evidence="2">The sequence shown here is derived from an EMBL/GenBank/DDBJ whole genome shotgun (WGS) entry which is preliminary data.</text>
</comment>
<feature type="domain" description="Agenet" evidence="1">
    <location>
        <begin position="442"/>
        <end position="504"/>
    </location>
</feature>
<dbReference type="OrthoDB" id="2429640at2759"/>